<dbReference type="OrthoDB" id="2248459at2759"/>
<dbReference type="Gene3D" id="3.60.10.10">
    <property type="entry name" value="Endonuclease/exonuclease/phosphatase"/>
    <property type="match status" value="1"/>
</dbReference>
<dbReference type="PANTHER" id="PTHR47039">
    <property type="entry name" value="INOSITOL POLYPHOSPHATE 5-PHOSPHATASE E"/>
    <property type="match status" value="1"/>
</dbReference>
<dbReference type="Pfam" id="PF22669">
    <property type="entry name" value="Exo_endo_phos2"/>
    <property type="match status" value="1"/>
</dbReference>
<dbReference type="InterPro" id="IPR053321">
    <property type="entry name" value="IPP-5-Phosphatase_Type_IV"/>
</dbReference>
<dbReference type="InterPro" id="IPR036691">
    <property type="entry name" value="Endo/exonu/phosph_ase_sf"/>
</dbReference>
<dbReference type="GO" id="GO:0016791">
    <property type="term" value="F:phosphatase activity"/>
    <property type="evidence" value="ECO:0007669"/>
    <property type="project" value="InterPro"/>
</dbReference>
<feature type="transmembrane region" description="Helical" evidence="1">
    <location>
        <begin position="116"/>
        <end position="135"/>
    </location>
</feature>
<dbReference type="InterPro" id="IPR000300">
    <property type="entry name" value="IPPc"/>
</dbReference>
<sequence length="422" mass="48696">MLLHGICPAQNNKYSDNNKVQYLKQYPNDLSELFFSSPSHEVASIYLVCLQEIPNERQELLIRLQASIGPRHVLFSYAIHGSLAILVFLARELIWYTTVPQSTGVTTRAAVKTKGAAGICFVLFGTSMLFLSCHFKAHTKNLHLRVQDYEQVVANLNLPRVGLTKGYRQRGRESLDRFDVIFWAGDMNFRIQRPRHIVENLLSTGRTNSTYDNLLTADELLISQAEGRVFPRFHEGRITFPPTYKFDLNSDMYDSSEKRRTPSYTDRILFMSQNKGAVVCLHYDIIPAIRTSDHRPVYGFYSLKLKGGCDKYVWIRFFWQRKQAFSIYSLLLPPDLSTGTYTSPAIKDERAASTLSAYPNLPTRPECVHYSNTHRTECSRLHTEIEYGHLHMCTDEMPFFYNGLHHPWKITSPHIFYCKRIG</sequence>
<reference evidence="3 4" key="1">
    <citation type="submission" date="2019-07" db="EMBL/GenBank/DDBJ databases">
        <title>Annotation for the trematode Paragonimus westermani.</title>
        <authorList>
            <person name="Choi Y.-J."/>
        </authorList>
    </citation>
    <scope>NUCLEOTIDE SEQUENCE [LARGE SCALE GENOMIC DNA]</scope>
    <source>
        <strain evidence="3">180907_Pwestermani</strain>
    </source>
</reference>
<accession>A0A8T0DUQ1</accession>
<protein>
    <recommendedName>
        <fullName evidence="2">Inositol polyphosphate-related phosphatase domain-containing protein</fullName>
    </recommendedName>
</protein>
<dbReference type="AlphaFoldDB" id="A0A8T0DUQ1"/>
<evidence type="ECO:0000256" key="1">
    <source>
        <dbReference type="SAM" id="Phobius"/>
    </source>
</evidence>
<feature type="domain" description="Inositol polyphosphate-related phosphatase" evidence="2">
    <location>
        <begin position="18"/>
        <end position="309"/>
    </location>
</feature>
<feature type="transmembrane region" description="Helical" evidence="1">
    <location>
        <begin position="73"/>
        <end position="96"/>
    </location>
</feature>
<dbReference type="EMBL" id="JTDF01000830">
    <property type="protein sequence ID" value="KAF8570902.1"/>
    <property type="molecule type" value="Genomic_DNA"/>
</dbReference>
<comment type="caution">
    <text evidence="3">The sequence shown here is derived from an EMBL/GenBank/DDBJ whole genome shotgun (WGS) entry which is preliminary data.</text>
</comment>
<evidence type="ECO:0000259" key="2">
    <source>
        <dbReference type="SMART" id="SM00128"/>
    </source>
</evidence>
<dbReference type="SUPFAM" id="SSF56219">
    <property type="entry name" value="DNase I-like"/>
    <property type="match status" value="1"/>
</dbReference>
<keyword evidence="4" id="KW-1185">Reference proteome</keyword>
<dbReference type="PANTHER" id="PTHR47039:SF1">
    <property type="entry name" value="INOSITOL POLYPHOSPHATE 5-PHOSPHATASE E"/>
    <property type="match status" value="1"/>
</dbReference>
<name>A0A8T0DUQ1_9TREM</name>
<keyword evidence="1" id="KW-0472">Membrane</keyword>
<organism evidence="3 4">
    <name type="scientific">Paragonimus westermani</name>
    <dbReference type="NCBI Taxonomy" id="34504"/>
    <lineage>
        <taxon>Eukaryota</taxon>
        <taxon>Metazoa</taxon>
        <taxon>Spiralia</taxon>
        <taxon>Lophotrochozoa</taxon>
        <taxon>Platyhelminthes</taxon>
        <taxon>Trematoda</taxon>
        <taxon>Digenea</taxon>
        <taxon>Plagiorchiida</taxon>
        <taxon>Troglotremata</taxon>
        <taxon>Troglotrematidae</taxon>
        <taxon>Paragonimus</taxon>
    </lineage>
</organism>
<gene>
    <name evidence="3" type="ORF">P879_03911</name>
</gene>
<dbReference type="Proteomes" id="UP000699462">
    <property type="component" value="Unassembled WGS sequence"/>
</dbReference>
<dbReference type="GO" id="GO:0046856">
    <property type="term" value="P:phosphatidylinositol dephosphorylation"/>
    <property type="evidence" value="ECO:0007669"/>
    <property type="project" value="InterPro"/>
</dbReference>
<keyword evidence="1" id="KW-0812">Transmembrane</keyword>
<dbReference type="SMART" id="SM00128">
    <property type="entry name" value="IPPc"/>
    <property type="match status" value="1"/>
</dbReference>
<evidence type="ECO:0000313" key="4">
    <source>
        <dbReference type="Proteomes" id="UP000699462"/>
    </source>
</evidence>
<keyword evidence="1" id="KW-1133">Transmembrane helix</keyword>
<proteinExistence type="predicted"/>
<evidence type="ECO:0000313" key="3">
    <source>
        <dbReference type="EMBL" id="KAF8570902.1"/>
    </source>
</evidence>